<name>A0ABQ9HCD1_9NEOP</name>
<feature type="region of interest" description="Disordered" evidence="1">
    <location>
        <begin position="40"/>
        <end position="81"/>
    </location>
</feature>
<evidence type="ECO:0000313" key="2">
    <source>
        <dbReference type="EMBL" id="KAJ8881987.1"/>
    </source>
</evidence>
<proteinExistence type="predicted"/>
<protein>
    <submittedName>
        <fullName evidence="2">Uncharacterized protein</fullName>
    </submittedName>
</protein>
<dbReference type="Proteomes" id="UP001159363">
    <property type="component" value="Chromosome 5"/>
</dbReference>
<gene>
    <name evidence="2" type="ORF">PR048_018475</name>
</gene>
<accession>A0ABQ9HCD1</accession>
<sequence>MRGECFDHYTTAAPEPPLIRLHRRVSDHTGVWRPGSWRLSARPAQDVPPPPNAFNSPTNSAIRRHRDQRSVRPPSPWRGCNPGAPPLSGIPLLSTNLFAFSFRPSRTLPLPPRAHPRACRVSVKPLLRDEYTSPSTFSHPISPLPQLAFSAVRCSPCKCKPAPPCAVEISDRSSRDRLERPDIFSQSVVLCSIIRLLTGGRGAGFSPVAIVPDDAAGGRIFSGISRFRRPCIPELLYTHPASPTSALTTSMLRAAQISPLGPERSDCRFRSSYYSYVGRFGRYVSSAKSSVSGQVTQARRNAGRNWPKLSIRNYPSVRWSDFGKPWETEIRMVRMGIESGASRMRIYCVVIAPLHWRDTKEVGEGVASADQSNKPALIFIGGVRVAKRLACSPPKVIRVQFPAESFRIFSSGRYRWSVGFLGDLPFTPPFHSGAVLHSPQSPSSALKTSMLRAAQISSLTHSLIFLEYSLLPHPYAVPPQRERCHGESVCDCVPLSSGLRRHHARAGPPCVDDTASEGIGEVPTLAISRELLPRVGYLPIERAGFLKRRHPIPDRVPNLDGATGYQSPGRRVVASVAAGETEDGLRRPAFNPCSTRMLLHFLKGNDANCIGVTLHLPRGQLSGPLTQEEATTPYYTSQFRNRLVGIQGSRAKPKDNHIDRLALDDGPDTSTRFKEIRTVSCCCAGIYVDCPLTSWTWSLTWLRVPRRSTARVELNVSRPSGFLVVVPSSPGHLLAQYCPEELLEACVQRVMSPWDTALTLINVEKCSRAKLRRNTRVGFSFFETEAERVFYRMELCSI</sequence>
<organism evidence="2 3">
    <name type="scientific">Dryococelus australis</name>
    <dbReference type="NCBI Taxonomy" id="614101"/>
    <lineage>
        <taxon>Eukaryota</taxon>
        <taxon>Metazoa</taxon>
        <taxon>Ecdysozoa</taxon>
        <taxon>Arthropoda</taxon>
        <taxon>Hexapoda</taxon>
        <taxon>Insecta</taxon>
        <taxon>Pterygota</taxon>
        <taxon>Neoptera</taxon>
        <taxon>Polyneoptera</taxon>
        <taxon>Phasmatodea</taxon>
        <taxon>Verophasmatodea</taxon>
        <taxon>Anareolatae</taxon>
        <taxon>Phasmatidae</taxon>
        <taxon>Eurycanthinae</taxon>
        <taxon>Dryococelus</taxon>
    </lineage>
</organism>
<evidence type="ECO:0000313" key="3">
    <source>
        <dbReference type="Proteomes" id="UP001159363"/>
    </source>
</evidence>
<dbReference type="EMBL" id="JARBHB010000006">
    <property type="protein sequence ID" value="KAJ8881987.1"/>
    <property type="molecule type" value="Genomic_DNA"/>
</dbReference>
<reference evidence="2 3" key="1">
    <citation type="submission" date="2023-02" db="EMBL/GenBank/DDBJ databases">
        <title>LHISI_Scaffold_Assembly.</title>
        <authorList>
            <person name="Stuart O.P."/>
            <person name="Cleave R."/>
            <person name="Magrath M.J.L."/>
            <person name="Mikheyev A.S."/>
        </authorList>
    </citation>
    <scope>NUCLEOTIDE SEQUENCE [LARGE SCALE GENOMIC DNA]</scope>
    <source>
        <strain evidence="2">Daus_M_001</strain>
        <tissue evidence="2">Leg muscle</tissue>
    </source>
</reference>
<evidence type="ECO:0000256" key="1">
    <source>
        <dbReference type="SAM" id="MobiDB-lite"/>
    </source>
</evidence>
<comment type="caution">
    <text evidence="2">The sequence shown here is derived from an EMBL/GenBank/DDBJ whole genome shotgun (WGS) entry which is preliminary data.</text>
</comment>
<keyword evidence="3" id="KW-1185">Reference proteome</keyword>